<reference evidence="5" key="1">
    <citation type="submission" date="2020-06" db="EMBL/GenBank/DDBJ databases">
        <authorList>
            <consortium name="Plant Systems Biology data submission"/>
        </authorList>
    </citation>
    <scope>NUCLEOTIDE SEQUENCE</scope>
    <source>
        <strain evidence="5">D6</strain>
    </source>
</reference>
<organism evidence="5 6">
    <name type="scientific">Seminavis robusta</name>
    <dbReference type="NCBI Taxonomy" id="568900"/>
    <lineage>
        <taxon>Eukaryota</taxon>
        <taxon>Sar</taxon>
        <taxon>Stramenopiles</taxon>
        <taxon>Ochrophyta</taxon>
        <taxon>Bacillariophyta</taxon>
        <taxon>Bacillariophyceae</taxon>
        <taxon>Bacillariophycidae</taxon>
        <taxon>Naviculales</taxon>
        <taxon>Naviculaceae</taxon>
        <taxon>Seminavis</taxon>
    </lineage>
</organism>
<dbReference type="EMBL" id="CAICTM010001604">
    <property type="protein sequence ID" value="CAB9524934.1"/>
    <property type="molecule type" value="Genomic_DNA"/>
</dbReference>
<evidence type="ECO:0000313" key="6">
    <source>
        <dbReference type="Proteomes" id="UP001153069"/>
    </source>
</evidence>
<keyword evidence="4" id="KW-0812">Transmembrane</keyword>
<dbReference type="PANTHER" id="PTHR48057:SF7">
    <property type="entry name" value="LEUCINE-RICH REPEAT SERINE_THREONINE-PROTEIN KINASE 1"/>
    <property type="match status" value="1"/>
</dbReference>
<keyword evidence="6" id="KW-1185">Reference proteome</keyword>
<feature type="region of interest" description="Disordered" evidence="3">
    <location>
        <begin position="114"/>
        <end position="169"/>
    </location>
</feature>
<dbReference type="SUPFAM" id="SSF52058">
    <property type="entry name" value="L domain-like"/>
    <property type="match status" value="1"/>
</dbReference>
<evidence type="ECO:0000256" key="4">
    <source>
        <dbReference type="SAM" id="Phobius"/>
    </source>
</evidence>
<evidence type="ECO:0000256" key="2">
    <source>
        <dbReference type="ARBA" id="ARBA00022737"/>
    </source>
</evidence>
<evidence type="ECO:0000313" key="5">
    <source>
        <dbReference type="EMBL" id="CAB9524934.1"/>
    </source>
</evidence>
<gene>
    <name evidence="5" type="ORF">SEMRO_1606_G285520.1</name>
</gene>
<dbReference type="Proteomes" id="UP001153069">
    <property type="component" value="Unassembled WGS sequence"/>
</dbReference>
<comment type="caution">
    <text evidence="5">The sequence shown here is derived from an EMBL/GenBank/DDBJ whole genome shotgun (WGS) entry which is preliminary data.</text>
</comment>
<keyword evidence="4" id="KW-1133">Transmembrane helix</keyword>
<sequence length="714" mass="78079">MSEDNGNGNGNDNEEEPTILEIVAKRARRWQLEEEAHSALEGNHISVLVGTGNNTDAAQLDKEGEALDFIRGSIVKDVPRTCRAVDQHKKGQQMHKHQHVITTDEYPDIIPGAYAQAGTGTDEENPVVQQRRPPQEQLQNRMPAAENGTDGLAVANPVQGQDVHNPIDLPTAQDYNFEASRQRNEKTVAFKRNILLAVILMIALIAVLVAALCKPTNPSYVIVIDDTMHPTSSPSPAPTSTLSFEDHVLSLLPDHSIGDIQNPQSSQFKALHWILDGDTTLPNERIQQRFALATLYHSTSGEKWAENSNWLNHSVHECAWYNKNNFASKDTLQYVYPGYLANFEPPMPTSCDSNGHYTNLWLDQNNLVGQLPRELYLLTSLQTVSLAMNPGLQGSTISTHIGHLQDLRGLVMFEIMLGGTVPTEIGLLTQLQVFGVNNNLLEGRIPNEIWQLTKLQTLSFTDNPNLRGSIPSAIGALSNLRWLVMLCDLTGTIPTEVGLLSSLEWFALGDNRLTGTLPVELSLLSNLVLLSVINNSLEGTIPSELGLLTSCTVLSLSANSFTGQIPKELFHLTSLRLLDLGENLFSPGTLPTEVGQLQLMEKLTFDDAQRIGPIPSELGLLTLLGRLNMRVNSFSGTIPEELMVLQWSLHTMSVEDNPMLSGTVPKGLCNINGTCIPDGIISCQGNDGLHGSIRFDCTSLLCGCNCATCNDGDS</sequence>
<feature type="transmembrane region" description="Helical" evidence="4">
    <location>
        <begin position="193"/>
        <end position="212"/>
    </location>
</feature>
<accession>A0A9N8ERV4</accession>
<dbReference type="PANTHER" id="PTHR48057">
    <property type="entry name" value="LEUCINE-RICH REPEAT SERINE/THREONINE-PROTEIN KINASE 1"/>
    <property type="match status" value="1"/>
</dbReference>
<dbReference type="InterPro" id="IPR052595">
    <property type="entry name" value="LRRC69/RLP"/>
</dbReference>
<dbReference type="FunFam" id="3.80.10.10:FF:000041">
    <property type="entry name" value="LRR receptor-like serine/threonine-protein kinase ERECTA"/>
    <property type="match status" value="1"/>
</dbReference>
<feature type="compositionally biased region" description="Low complexity" evidence="3">
    <location>
        <begin position="126"/>
        <end position="141"/>
    </location>
</feature>
<dbReference type="Pfam" id="PF00560">
    <property type="entry name" value="LRR_1"/>
    <property type="match status" value="1"/>
</dbReference>
<dbReference type="AlphaFoldDB" id="A0A9N8ERV4"/>
<evidence type="ECO:0000256" key="3">
    <source>
        <dbReference type="SAM" id="MobiDB-lite"/>
    </source>
</evidence>
<keyword evidence="2" id="KW-0677">Repeat</keyword>
<proteinExistence type="predicted"/>
<dbReference type="OrthoDB" id="203703at2759"/>
<dbReference type="InterPro" id="IPR001611">
    <property type="entry name" value="Leu-rich_rpt"/>
</dbReference>
<evidence type="ECO:0000256" key="1">
    <source>
        <dbReference type="ARBA" id="ARBA00022614"/>
    </source>
</evidence>
<protein>
    <submittedName>
        <fullName evidence="5">Leucine Rich Repeat</fullName>
    </submittedName>
</protein>
<keyword evidence="1" id="KW-0433">Leucine-rich repeat</keyword>
<dbReference type="Gene3D" id="3.80.10.10">
    <property type="entry name" value="Ribonuclease Inhibitor"/>
    <property type="match status" value="2"/>
</dbReference>
<dbReference type="InterPro" id="IPR032675">
    <property type="entry name" value="LRR_dom_sf"/>
</dbReference>
<keyword evidence="4" id="KW-0472">Membrane</keyword>
<name>A0A9N8ERV4_9STRA</name>